<protein>
    <submittedName>
        <fullName evidence="3">Hint domain-containing protein</fullName>
    </submittedName>
</protein>
<dbReference type="Pfam" id="PF13403">
    <property type="entry name" value="Hint_2"/>
    <property type="match status" value="1"/>
</dbReference>
<dbReference type="SUPFAM" id="SSF51294">
    <property type="entry name" value="Hedgehog/intein (Hint) domain"/>
    <property type="match status" value="1"/>
</dbReference>
<gene>
    <name evidence="3" type="ORF">EDD52_11131</name>
</gene>
<dbReference type="InterPro" id="IPR036844">
    <property type="entry name" value="Hint_dom_sf"/>
</dbReference>
<reference evidence="3 4" key="1">
    <citation type="submission" date="2019-03" db="EMBL/GenBank/DDBJ databases">
        <title>Genomic Encyclopedia of Type Strains, Phase IV (KMG-IV): sequencing the most valuable type-strain genomes for metagenomic binning, comparative biology and taxonomic classification.</title>
        <authorList>
            <person name="Goeker M."/>
        </authorList>
    </citation>
    <scope>NUCLEOTIDE SEQUENCE [LARGE SCALE GENOMIC DNA]</scope>
    <source>
        <strain evidence="3 4">DSM 104836</strain>
    </source>
</reference>
<dbReference type="Proteomes" id="UP000295696">
    <property type="component" value="Unassembled WGS sequence"/>
</dbReference>
<comment type="caution">
    <text evidence="3">The sequence shown here is derived from an EMBL/GenBank/DDBJ whole genome shotgun (WGS) entry which is preliminary data.</text>
</comment>
<dbReference type="RefSeq" id="WP_132246295.1">
    <property type="nucleotide sequence ID" value="NZ_SLZU01000011.1"/>
</dbReference>
<evidence type="ECO:0000256" key="1">
    <source>
        <dbReference type="SAM" id="MobiDB-lite"/>
    </source>
</evidence>
<name>A0A4R3J7P7_9RHOB</name>
<feature type="region of interest" description="Disordered" evidence="1">
    <location>
        <begin position="34"/>
        <end position="58"/>
    </location>
</feature>
<dbReference type="EMBL" id="SLZU01000011">
    <property type="protein sequence ID" value="TCS61434.1"/>
    <property type="molecule type" value="Genomic_DNA"/>
</dbReference>
<keyword evidence="4" id="KW-1185">Reference proteome</keyword>
<evidence type="ECO:0000313" key="4">
    <source>
        <dbReference type="Proteomes" id="UP000295696"/>
    </source>
</evidence>
<proteinExistence type="predicted"/>
<evidence type="ECO:0000259" key="2">
    <source>
        <dbReference type="Pfam" id="PF13403"/>
    </source>
</evidence>
<dbReference type="OrthoDB" id="6305173at2"/>
<dbReference type="AlphaFoldDB" id="A0A4R3J7P7"/>
<accession>A0A4R3J7P7</accession>
<evidence type="ECO:0000313" key="3">
    <source>
        <dbReference type="EMBL" id="TCS61434.1"/>
    </source>
</evidence>
<sequence length="387" mass="40256">MPFQFTGYFGADTGLTPSELNNIAAGSWTVPAGGPSSLTVSDGSDPTVLAGDGGSDSPVDPTQLVTAGTTNTGNFINYEGVVQFNGSDGNTYTAIVFDYDEDGSGGISNNNSAGTNSNGVYEEGFFIAFVPDGFDVNNLTLYSVGGTGTLPASALPPPGTTLTKIPGELVNNAGLTNIVLCFGSGTLIETPAGPVAVEDLKAGDLVSTLEHGAQPLRWRGKAQLTGRHLALKPHLRPIRILKGALGPNSPSNDLTLSPQHRVVVSSRIAQRVAGSPDVLVAANKLTSLPGVFVDESETGVEYHHLLFDRHELVHAAGAITESLFLGPEARKALSPAAWVEISALFPELTEASPVQAPARPMPCGKVQKKIISRHLKNGKPVQPSCTV</sequence>
<organism evidence="3 4">
    <name type="scientific">Primorskyibacter sedentarius</name>
    <dbReference type="NCBI Taxonomy" id="745311"/>
    <lineage>
        <taxon>Bacteria</taxon>
        <taxon>Pseudomonadati</taxon>
        <taxon>Pseudomonadota</taxon>
        <taxon>Alphaproteobacteria</taxon>
        <taxon>Rhodobacterales</taxon>
        <taxon>Roseobacteraceae</taxon>
        <taxon>Primorskyibacter</taxon>
    </lineage>
</organism>
<feature type="domain" description="Hedgehog/Intein (Hint)" evidence="2">
    <location>
        <begin position="181"/>
        <end position="326"/>
    </location>
</feature>
<dbReference type="InterPro" id="IPR028992">
    <property type="entry name" value="Hedgehog/Intein_dom"/>
</dbReference>